<evidence type="ECO:0000313" key="3">
    <source>
        <dbReference type="EMBL" id="MCP8886892.1"/>
    </source>
</evidence>
<dbReference type="Proteomes" id="UP001060275">
    <property type="component" value="Unassembled WGS sequence"/>
</dbReference>
<gene>
    <name evidence="3" type="ORF">NF348_07230</name>
</gene>
<dbReference type="AlphaFoldDB" id="A0A9Q4ANN2"/>
<feature type="signal peptide" evidence="2">
    <location>
        <begin position="1"/>
        <end position="21"/>
    </location>
</feature>
<reference evidence="3" key="1">
    <citation type="submission" date="2022-06" db="EMBL/GenBank/DDBJ databases">
        <title>Devosia sp. XJ19-45 genome assembly.</title>
        <authorList>
            <person name="Li B."/>
            <person name="Cai M."/>
            <person name="Nie G."/>
            <person name="Li W."/>
        </authorList>
    </citation>
    <scope>NUCLEOTIDE SEQUENCE</scope>
    <source>
        <strain evidence="3">XJ19-45</strain>
    </source>
</reference>
<organism evidence="3 4">
    <name type="scientific">Devosia ureilytica</name>
    <dbReference type="NCBI Taxonomy" id="2952754"/>
    <lineage>
        <taxon>Bacteria</taxon>
        <taxon>Pseudomonadati</taxon>
        <taxon>Pseudomonadota</taxon>
        <taxon>Alphaproteobacteria</taxon>
        <taxon>Hyphomicrobiales</taxon>
        <taxon>Devosiaceae</taxon>
        <taxon>Devosia</taxon>
    </lineage>
</organism>
<feature type="chain" id="PRO_5040277352" evidence="2">
    <location>
        <begin position="22"/>
        <end position="265"/>
    </location>
</feature>
<evidence type="ECO:0000256" key="1">
    <source>
        <dbReference type="SAM" id="MobiDB-lite"/>
    </source>
</evidence>
<keyword evidence="2" id="KW-0732">Signal</keyword>
<accession>A0A9Q4ANN2</accession>
<sequence>MKPSHTIFAGALVTTFLLTSAASGQSLLGLVGGSDSGALITLGSGEAGGSGLVNVGLGGGGGNVLDANIGGGSGGELIGANVSTGGDNGLLDVNANVGDDLVMADIGIGGSSGPVVIDIGIGGPTGPGGPGTPGGPTGPGRPGVPGTNGAIGSAAGSGGSGANVLRCVGADPSTVLALFSRTPVTSREVSNWYGAGDVQIFPVKLCDAERRQLAATLAGQPKLGVLQSSLMSAPAISSALSRSGYTARDAFAVVSSFNRVTVYVY</sequence>
<feature type="compositionally biased region" description="Gly residues" evidence="1">
    <location>
        <begin position="122"/>
        <end position="143"/>
    </location>
</feature>
<keyword evidence="4" id="KW-1185">Reference proteome</keyword>
<proteinExistence type="predicted"/>
<dbReference type="RefSeq" id="WP_254673435.1">
    <property type="nucleotide sequence ID" value="NZ_JAMWDU010000002.1"/>
</dbReference>
<feature type="region of interest" description="Disordered" evidence="1">
    <location>
        <begin position="122"/>
        <end position="155"/>
    </location>
</feature>
<name>A0A9Q4ANN2_9HYPH</name>
<comment type="caution">
    <text evidence="3">The sequence shown here is derived from an EMBL/GenBank/DDBJ whole genome shotgun (WGS) entry which is preliminary data.</text>
</comment>
<evidence type="ECO:0000313" key="4">
    <source>
        <dbReference type="Proteomes" id="UP001060275"/>
    </source>
</evidence>
<dbReference type="EMBL" id="JAMWDU010000002">
    <property type="protein sequence ID" value="MCP8886892.1"/>
    <property type="molecule type" value="Genomic_DNA"/>
</dbReference>
<evidence type="ECO:0000256" key="2">
    <source>
        <dbReference type="SAM" id="SignalP"/>
    </source>
</evidence>
<protein>
    <submittedName>
        <fullName evidence="3">Uncharacterized protein</fullName>
    </submittedName>
</protein>